<gene>
    <name evidence="1" type="ORF">QE382_001472</name>
</gene>
<dbReference type="EMBL" id="JAUTBA010000001">
    <property type="protein sequence ID" value="MDQ1149488.1"/>
    <property type="molecule type" value="Genomic_DNA"/>
</dbReference>
<reference evidence="1 2" key="1">
    <citation type="submission" date="2023-07" db="EMBL/GenBank/DDBJ databases">
        <title>Functional and genomic diversity of the sorghum phyllosphere microbiome.</title>
        <authorList>
            <person name="Shade A."/>
        </authorList>
    </citation>
    <scope>NUCLEOTIDE SEQUENCE [LARGE SCALE GENOMIC DNA]</scope>
    <source>
        <strain evidence="1 2">SORGH_AS_0892</strain>
    </source>
</reference>
<name>A0ABU0U5J6_9SPHI</name>
<proteinExistence type="predicted"/>
<keyword evidence="2" id="KW-1185">Reference proteome</keyword>
<sequence>MSSTKFQPFKRSRCGYKDNSFYEIVDSDEKAIVLSDLCQYERSNSEYLVKSYFFCILLVMSFKEKLENWRTSINRAGSGEELYILLLNYKKFINKNWMDDFGDPGNWKSELNQVISKVRMKVDVAEIQNCDDLSSYKDDARQTAHSLNHTLRYHHSLTKE</sequence>
<evidence type="ECO:0000313" key="1">
    <source>
        <dbReference type="EMBL" id="MDQ1149488.1"/>
    </source>
</evidence>
<dbReference type="Proteomes" id="UP001244640">
    <property type="component" value="Unassembled WGS sequence"/>
</dbReference>
<organism evidence="1 2">
    <name type="scientific">Sphingobacterium zeae</name>
    <dbReference type="NCBI Taxonomy" id="1776859"/>
    <lineage>
        <taxon>Bacteria</taxon>
        <taxon>Pseudomonadati</taxon>
        <taxon>Bacteroidota</taxon>
        <taxon>Sphingobacteriia</taxon>
        <taxon>Sphingobacteriales</taxon>
        <taxon>Sphingobacteriaceae</taxon>
        <taxon>Sphingobacterium</taxon>
    </lineage>
</organism>
<comment type="caution">
    <text evidence="1">The sequence shown here is derived from an EMBL/GenBank/DDBJ whole genome shotgun (WGS) entry which is preliminary data.</text>
</comment>
<accession>A0ABU0U5J6</accession>
<protein>
    <submittedName>
        <fullName evidence="1">Uncharacterized protein</fullName>
    </submittedName>
</protein>
<evidence type="ECO:0000313" key="2">
    <source>
        <dbReference type="Proteomes" id="UP001244640"/>
    </source>
</evidence>